<evidence type="ECO:0000313" key="5">
    <source>
        <dbReference type="Proteomes" id="UP000813824"/>
    </source>
</evidence>
<dbReference type="AlphaFoldDB" id="A0A8K0UCH5"/>
<proteinExistence type="predicted"/>
<dbReference type="PANTHER" id="PTHR33741:SF5">
    <property type="entry name" value="TRANSMEMBRANE PROTEIN DDB_G0269096-RELATED"/>
    <property type="match status" value="1"/>
</dbReference>
<feature type="transmembrane region" description="Helical" evidence="2">
    <location>
        <begin position="196"/>
        <end position="218"/>
    </location>
</feature>
<feature type="transmembrane region" description="Helical" evidence="2">
    <location>
        <begin position="93"/>
        <end position="111"/>
    </location>
</feature>
<feature type="compositionally biased region" description="Low complexity" evidence="1">
    <location>
        <begin position="251"/>
        <end position="274"/>
    </location>
</feature>
<organism evidence="4 5">
    <name type="scientific">Cristinia sonorae</name>
    <dbReference type="NCBI Taxonomy" id="1940300"/>
    <lineage>
        <taxon>Eukaryota</taxon>
        <taxon>Fungi</taxon>
        <taxon>Dikarya</taxon>
        <taxon>Basidiomycota</taxon>
        <taxon>Agaricomycotina</taxon>
        <taxon>Agaricomycetes</taxon>
        <taxon>Agaricomycetidae</taxon>
        <taxon>Agaricales</taxon>
        <taxon>Pleurotineae</taxon>
        <taxon>Stephanosporaceae</taxon>
        <taxon>Cristinia</taxon>
    </lineage>
</organism>
<feature type="domain" description="HPP transmembrane region" evidence="3">
    <location>
        <begin position="60"/>
        <end position="223"/>
    </location>
</feature>
<sequence>MDFLAEKLGDNSASRVLITVLQPSHPAAKSKRHHHRLATWPAWASRWLGYRAKPPPKLSKPLIWFWTFIGAFAGLAVLQSLFQYSSYFSSRRVPGIIASFGASATLIYGAIDSPLAQPRALVLGHFLSALMGVCITKLFETMTDKMHLEEVRWIAGCLSACVAIVVMQMTETTHPPAGATALLAAVNEPIYELGWYYLPIIILSSILMLVVALIINNIQRRYPVFWFRPIVEPSAPVSPALGGPQPDDPDAANPDASQNASNSSLPAASSSSASVHDRSQEKRKLGSAEGGDLVARMV</sequence>
<dbReference type="EMBL" id="JAEVFJ010000074">
    <property type="protein sequence ID" value="KAH8073381.1"/>
    <property type="molecule type" value="Genomic_DNA"/>
</dbReference>
<feature type="compositionally biased region" description="Basic and acidic residues" evidence="1">
    <location>
        <begin position="275"/>
        <end position="286"/>
    </location>
</feature>
<keyword evidence="5" id="KW-1185">Reference proteome</keyword>
<evidence type="ECO:0000313" key="4">
    <source>
        <dbReference type="EMBL" id="KAH8073381.1"/>
    </source>
</evidence>
<comment type="caution">
    <text evidence="4">The sequence shown here is derived from an EMBL/GenBank/DDBJ whole genome shotgun (WGS) entry which is preliminary data.</text>
</comment>
<keyword evidence="2" id="KW-0812">Transmembrane</keyword>
<dbReference type="Proteomes" id="UP000813824">
    <property type="component" value="Unassembled WGS sequence"/>
</dbReference>
<keyword evidence="2" id="KW-0472">Membrane</keyword>
<dbReference type="Pfam" id="PF04982">
    <property type="entry name" value="TM_HPP"/>
    <property type="match status" value="1"/>
</dbReference>
<evidence type="ECO:0000259" key="3">
    <source>
        <dbReference type="Pfam" id="PF04982"/>
    </source>
</evidence>
<feature type="region of interest" description="Disordered" evidence="1">
    <location>
        <begin position="238"/>
        <end position="298"/>
    </location>
</feature>
<accession>A0A8K0UCH5</accession>
<reference evidence="4" key="1">
    <citation type="journal article" date="2021" name="New Phytol.">
        <title>Evolutionary innovations through gain and loss of genes in the ectomycorrhizal Boletales.</title>
        <authorList>
            <person name="Wu G."/>
            <person name="Miyauchi S."/>
            <person name="Morin E."/>
            <person name="Kuo A."/>
            <person name="Drula E."/>
            <person name="Varga T."/>
            <person name="Kohler A."/>
            <person name="Feng B."/>
            <person name="Cao Y."/>
            <person name="Lipzen A."/>
            <person name="Daum C."/>
            <person name="Hundley H."/>
            <person name="Pangilinan J."/>
            <person name="Johnson J."/>
            <person name="Barry K."/>
            <person name="LaButti K."/>
            <person name="Ng V."/>
            <person name="Ahrendt S."/>
            <person name="Min B."/>
            <person name="Choi I.G."/>
            <person name="Park H."/>
            <person name="Plett J.M."/>
            <person name="Magnuson J."/>
            <person name="Spatafora J.W."/>
            <person name="Nagy L.G."/>
            <person name="Henrissat B."/>
            <person name="Grigoriev I.V."/>
            <person name="Yang Z.L."/>
            <person name="Xu J."/>
            <person name="Martin F.M."/>
        </authorList>
    </citation>
    <scope>NUCLEOTIDE SEQUENCE</scope>
    <source>
        <strain evidence="4">KKN 215</strain>
    </source>
</reference>
<name>A0A8K0UCH5_9AGAR</name>
<feature type="transmembrane region" description="Helical" evidence="2">
    <location>
        <begin position="63"/>
        <end position="81"/>
    </location>
</feature>
<dbReference type="PANTHER" id="PTHR33741">
    <property type="entry name" value="TRANSMEMBRANE PROTEIN DDB_G0269096-RELATED"/>
    <property type="match status" value="1"/>
</dbReference>
<feature type="transmembrane region" description="Helical" evidence="2">
    <location>
        <begin position="117"/>
        <end position="139"/>
    </location>
</feature>
<dbReference type="InterPro" id="IPR007065">
    <property type="entry name" value="HPP"/>
</dbReference>
<feature type="transmembrane region" description="Helical" evidence="2">
    <location>
        <begin position="151"/>
        <end position="170"/>
    </location>
</feature>
<protein>
    <submittedName>
        <fullName evidence="4">HPP family-domain-containing protein</fullName>
    </submittedName>
</protein>
<evidence type="ECO:0000256" key="2">
    <source>
        <dbReference type="SAM" id="Phobius"/>
    </source>
</evidence>
<keyword evidence="2" id="KW-1133">Transmembrane helix</keyword>
<dbReference type="InterPro" id="IPR058581">
    <property type="entry name" value="TM_HPP"/>
</dbReference>
<dbReference type="OrthoDB" id="2016548at2759"/>
<evidence type="ECO:0000256" key="1">
    <source>
        <dbReference type="SAM" id="MobiDB-lite"/>
    </source>
</evidence>
<gene>
    <name evidence="4" type="ORF">BXZ70DRAFT_747395</name>
</gene>